<dbReference type="EMBL" id="CABVJB010000002">
    <property type="protein sequence ID" value="VVP73515.1"/>
    <property type="molecule type" value="Genomic_DNA"/>
</dbReference>
<proteinExistence type="predicted"/>
<evidence type="ECO:0000313" key="4">
    <source>
        <dbReference type="Proteomes" id="UP000325565"/>
    </source>
</evidence>
<evidence type="ECO:0000259" key="2">
    <source>
        <dbReference type="Pfam" id="PF18602"/>
    </source>
</evidence>
<gene>
    <name evidence="3" type="ORF">PS922_01082</name>
</gene>
<name>A0A5E7RIA0_PSEFL</name>
<protein>
    <recommendedName>
        <fullName evidence="2">Rap1a immunity protein domain-containing protein</fullName>
    </recommendedName>
</protein>
<dbReference type="InterPro" id="IPR041238">
    <property type="entry name" value="Rap1a"/>
</dbReference>
<dbReference type="Proteomes" id="UP000325565">
    <property type="component" value="Unassembled WGS sequence"/>
</dbReference>
<dbReference type="Gene3D" id="1.10.890.40">
    <property type="match status" value="1"/>
</dbReference>
<feature type="domain" description="Rap1a immunity protein" evidence="2">
    <location>
        <begin position="26"/>
        <end position="121"/>
    </location>
</feature>
<dbReference type="Pfam" id="PF18602">
    <property type="entry name" value="Rap1a"/>
    <property type="match status" value="1"/>
</dbReference>
<evidence type="ECO:0000256" key="1">
    <source>
        <dbReference type="SAM" id="SignalP"/>
    </source>
</evidence>
<sequence length="122" mass="13356" precursor="true">MKAWIGAVALAGMLGSGAAMAKGGDGNELLAQCQQYIKYMDSENFNNYAADTCSGFLQGVVSTVIFYSEILKKDEKFCLPNNVTNSQVVRVVVKYLKDNPKLLNEGRTGLAWYALKDAYPCK</sequence>
<accession>A0A5E7RIA0</accession>
<feature type="signal peptide" evidence="1">
    <location>
        <begin position="1"/>
        <end position="21"/>
    </location>
</feature>
<keyword evidence="1" id="KW-0732">Signal</keyword>
<feature type="chain" id="PRO_5022870114" description="Rap1a immunity protein domain-containing protein" evidence="1">
    <location>
        <begin position="22"/>
        <end position="122"/>
    </location>
</feature>
<reference evidence="3 4" key="1">
    <citation type="submission" date="2019-09" db="EMBL/GenBank/DDBJ databases">
        <authorList>
            <person name="Chandra G."/>
            <person name="Truman W A."/>
        </authorList>
    </citation>
    <scope>NUCLEOTIDE SEQUENCE [LARGE SCALE GENOMIC DNA]</scope>
    <source>
        <strain evidence="3">PS922</strain>
    </source>
</reference>
<dbReference type="AlphaFoldDB" id="A0A5E7RIA0"/>
<evidence type="ECO:0000313" key="3">
    <source>
        <dbReference type="EMBL" id="VVP73515.1"/>
    </source>
</evidence>
<dbReference type="RefSeq" id="WP_154863074.1">
    <property type="nucleotide sequence ID" value="NZ_CABVJB010000002.1"/>
</dbReference>
<organism evidence="3 4">
    <name type="scientific">Pseudomonas fluorescens</name>
    <dbReference type="NCBI Taxonomy" id="294"/>
    <lineage>
        <taxon>Bacteria</taxon>
        <taxon>Pseudomonadati</taxon>
        <taxon>Pseudomonadota</taxon>
        <taxon>Gammaproteobacteria</taxon>
        <taxon>Pseudomonadales</taxon>
        <taxon>Pseudomonadaceae</taxon>
        <taxon>Pseudomonas</taxon>
    </lineage>
</organism>